<evidence type="ECO:0000256" key="1">
    <source>
        <dbReference type="ARBA" id="ARBA00022679"/>
    </source>
</evidence>
<dbReference type="PANTHER" id="PTHR10545">
    <property type="entry name" value="DIAMINE N-ACETYLTRANSFERASE"/>
    <property type="match status" value="1"/>
</dbReference>
<dbReference type="InterPro" id="IPR051016">
    <property type="entry name" value="Diverse_Substrate_AcTransf"/>
</dbReference>
<dbReference type="Gene3D" id="3.40.630.30">
    <property type="match status" value="1"/>
</dbReference>
<keyword evidence="1" id="KW-0808">Transferase</keyword>
<name>A0ABU1U232_9BACL</name>
<gene>
    <name evidence="4" type="ORF">J2X07_002520</name>
</gene>
<dbReference type="RefSeq" id="WP_310259016.1">
    <property type="nucleotide sequence ID" value="NZ_JAVDWA010000003.1"/>
</dbReference>
<dbReference type="EMBL" id="JAVDWA010000003">
    <property type="protein sequence ID" value="MDR7073534.1"/>
    <property type="molecule type" value="Genomic_DNA"/>
</dbReference>
<organism evidence="4 5">
    <name type="scientific">Fictibacillus barbaricus</name>
    <dbReference type="NCBI Taxonomy" id="182136"/>
    <lineage>
        <taxon>Bacteria</taxon>
        <taxon>Bacillati</taxon>
        <taxon>Bacillota</taxon>
        <taxon>Bacilli</taxon>
        <taxon>Bacillales</taxon>
        <taxon>Fictibacillaceae</taxon>
        <taxon>Fictibacillus</taxon>
    </lineage>
</organism>
<dbReference type="InterPro" id="IPR016181">
    <property type="entry name" value="Acyl_CoA_acyltransferase"/>
</dbReference>
<sequence>MTAIQIRPAVLEDLVPLRKLMFSYIVDFYKSKKPESDKVEELIQHLLDHHTDGKQFVAETEDGTLAGFATLYYSFSTTRVKKIAILNDLFVDSSFRGAGLGEELFQYVLAYTKKEGFAYMSWQTAADNKPAQALYSKMGGKNINHEWIHYEIEHN</sequence>
<dbReference type="PANTHER" id="PTHR10545:SF29">
    <property type="entry name" value="GH14572P-RELATED"/>
    <property type="match status" value="1"/>
</dbReference>
<dbReference type="Pfam" id="PF00583">
    <property type="entry name" value="Acetyltransf_1"/>
    <property type="match status" value="1"/>
</dbReference>
<dbReference type="InterPro" id="IPR000182">
    <property type="entry name" value="GNAT_dom"/>
</dbReference>
<accession>A0ABU1U232</accession>
<proteinExistence type="predicted"/>
<evidence type="ECO:0000313" key="5">
    <source>
        <dbReference type="Proteomes" id="UP001258181"/>
    </source>
</evidence>
<dbReference type="SUPFAM" id="SSF55729">
    <property type="entry name" value="Acyl-CoA N-acyltransferases (Nat)"/>
    <property type="match status" value="1"/>
</dbReference>
<keyword evidence="2" id="KW-0012">Acyltransferase</keyword>
<evidence type="ECO:0000256" key="2">
    <source>
        <dbReference type="ARBA" id="ARBA00023315"/>
    </source>
</evidence>
<evidence type="ECO:0000313" key="4">
    <source>
        <dbReference type="EMBL" id="MDR7073534.1"/>
    </source>
</evidence>
<keyword evidence="5" id="KW-1185">Reference proteome</keyword>
<feature type="domain" description="N-acetyltransferase" evidence="3">
    <location>
        <begin position="4"/>
        <end position="155"/>
    </location>
</feature>
<comment type="caution">
    <text evidence="4">The sequence shown here is derived from an EMBL/GenBank/DDBJ whole genome shotgun (WGS) entry which is preliminary data.</text>
</comment>
<dbReference type="PROSITE" id="PS51186">
    <property type="entry name" value="GNAT"/>
    <property type="match status" value="1"/>
</dbReference>
<evidence type="ECO:0000259" key="3">
    <source>
        <dbReference type="PROSITE" id="PS51186"/>
    </source>
</evidence>
<protein>
    <submittedName>
        <fullName evidence="4">GNAT superfamily N-acetyltransferase</fullName>
    </submittedName>
</protein>
<dbReference type="CDD" id="cd04301">
    <property type="entry name" value="NAT_SF"/>
    <property type="match status" value="1"/>
</dbReference>
<dbReference type="Proteomes" id="UP001258181">
    <property type="component" value="Unassembled WGS sequence"/>
</dbReference>
<reference evidence="4 5" key="1">
    <citation type="submission" date="2023-07" db="EMBL/GenBank/DDBJ databases">
        <title>Sorghum-associated microbial communities from plants grown in Nebraska, USA.</title>
        <authorList>
            <person name="Schachtman D."/>
        </authorList>
    </citation>
    <scope>NUCLEOTIDE SEQUENCE [LARGE SCALE GENOMIC DNA]</scope>
    <source>
        <strain evidence="4 5">BE211</strain>
    </source>
</reference>